<dbReference type="Proteomes" id="UP001194468">
    <property type="component" value="Unassembled WGS sequence"/>
</dbReference>
<comment type="caution">
    <text evidence="1">The sequence shown here is derived from an EMBL/GenBank/DDBJ whole genome shotgun (WGS) entry which is preliminary data.</text>
</comment>
<gene>
    <name evidence="1" type="ORF">L210DRAFT_3584700</name>
</gene>
<evidence type="ECO:0000313" key="2">
    <source>
        <dbReference type="Proteomes" id="UP001194468"/>
    </source>
</evidence>
<protein>
    <submittedName>
        <fullName evidence="1">Uncharacterized protein</fullName>
    </submittedName>
</protein>
<accession>A0AAD4G5V5</accession>
<dbReference type="AlphaFoldDB" id="A0AAD4G5V5"/>
<sequence length="72" mass="8196">MRHRAVLWITWPWATNASPPSGMYGQLRWSWYHFTCIHQFDIACIWAVLRGAASGCGCARNKSPKSILSNVM</sequence>
<keyword evidence="2" id="KW-1185">Reference proteome</keyword>
<name>A0AAD4G5V5_BOLED</name>
<dbReference type="EMBL" id="WHUW01000294">
    <property type="protein sequence ID" value="KAF8415764.1"/>
    <property type="molecule type" value="Genomic_DNA"/>
</dbReference>
<reference evidence="1" key="1">
    <citation type="submission" date="2019-10" db="EMBL/GenBank/DDBJ databases">
        <authorList>
            <consortium name="DOE Joint Genome Institute"/>
            <person name="Kuo A."/>
            <person name="Miyauchi S."/>
            <person name="Kiss E."/>
            <person name="Drula E."/>
            <person name="Kohler A."/>
            <person name="Sanchez-Garcia M."/>
            <person name="Andreopoulos B."/>
            <person name="Barry K.W."/>
            <person name="Bonito G."/>
            <person name="Buee M."/>
            <person name="Carver A."/>
            <person name="Chen C."/>
            <person name="Cichocki N."/>
            <person name="Clum A."/>
            <person name="Culley D."/>
            <person name="Crous P.W."/>
            <person name="Fauchery L."/>
            <person name="Girlanda M."/>
            <person name="Hayes R."/>
            <person name="Keri Z."/>
            <person name="LaButti K."/>
            <person name="Lipzen A."/>
            <person name="Lombard V."/>
            <person name="Magnuson J."/>
            <person name="Maillard F."/>
            <person name="Morin E."/>
            <person name="Murat C."/>
            <person name="Nolan M."/>
            <person name="Ohm R."/>
            <person name="Pangilinan J."/>
            <person name="Pereira M."/>
            <person name="Perotto S."/>
            <person name="Peter M."/>
            <person name="Riley R."/>
            <person name="Sitrit Y."/>
            <person name="Stielow B."/>
            <person name="Szollosi G."/>
            <person name="Zifcakova L."/>
            <person name="Stursova M."/>
            <person name="Spatafora J.W."/>
            <person name="Tedersoo L."/>
            <person name="Vaario L.-M."/>
            <person name="Yamada A."/>
            <person name="Yan M."/>
            <person name="Wang P."/>
            <person name="Xu J."/>
            <person name="Bruns T."/>
            <person name="Baldrian P."/>
            <person name="Vilgalys R."/>
            <person name="Henrissat B."/>
            <person name="Grigoriev I.V."/>
            <person name="Hibbett D."/>
            <person name="Nagy L.G."/>
            <person name="Martin F.M."/>
        </authorList>
    </citation>
    <scope>NUCLEOTIDE SEQUENCE</scope>
    <source>
        <strain evidence="1">BED1</strain>
    </source>
</reference>
<evidence type="ECO:0000313" key="1">
    <source>
        <dbReference type="EMBL" id="KAF8415764.1"/>
    </source>
</evidence>
<reference evidence="1" key="2">
    <citation type="journal article" date="2020" name="Nat. Commun.">
        <title>Large-scale genome sequencing of mycorrhizal fungi provides insights into the early evolution of symbiotic traits.</title>
        <authorList>
            <person name="Miyauchi S."/>
            <person name="Kiss E."/>
            <person name="Kuo A."/>
            <person name="Drula E."/>
            <person name="Kohler A."/>
            <person name="Sanchez-Garcia M."/>
            <person name="Morin E."/>
            <person name="Andreopoulos B."/>
            <person name="Barry K.W."/>
            <person name="Bonito G."/>
            <person name="Buee M."/>
            <person name="Carver A."/>
            <person name="Chen C."/>
            <person name="Cichocki N."/>
            <person name="Clum A."/>
            <person name="Culley D."/>
            <person name="Crous P.W."/>
            <person name="Fauchery L."/>
            <person name="Girlanda M."/>
            <person name="Hayes R.D."/>
            <person name="Keri Z."/>
            <person name="LaButti K."/>
            <person name="Lipzen A."/>
            <person name="Lombard V."/>
            <person name="Magnuson J."/>
            <person name="Maillard F."/>
            <person name="Murat C."/>
            <person name="Nolan M."/>
            <person name="Ohm R.A."/>
            <person name="Pangilinan J."/>
            <person name="Pereira M.F."/>
            <person name="Perotto S."/>
            <person name="Peter M."/>
            <person name="Pfister S."/>
            <person name="Riley R."/>
            <person name="Sitrit Y."/>
            <person name="Stielow J.B."/>
            <person name="Szollosi G."/>
            <person name="Zifcakova L."/>
            <person name="Stursova M."/>
            <person name="Spatafora J.W."/>
            <person name="Tedersoo L."/>
            <person name="Vaario L.M."/>
            <person name="Yamada A."/>
            <person name="Yan M."/>
            <person name="Wang P."/>
            <person name="Xu J."/>
            <person name="Bruns T."/>
            <person name="Baldrian P."/>
            <person name="Vilgalys R."/>
            <person name="Dunand C."/>
            <person name="Henrissat B."/>
            <person name="Grigoriev I.V."/>
            <person name="Hibbett D."/>
            <person name="Nagy L.G."/>
            <person name="Martin F.M."/>
        </authorList>
    </citation>
    <scope>NUCLEOTIDE SEQUENCE</scope>
    <source>
        <strain evidence="1">BED1</strain>
    </source>
</reference>
<organism evidence="1 2">
    <name type="scientific">Boletus edulis BED1</name>
    <dbReference type="NCBI Taxonomy" id="1328754"/>
    <lineage>
        <taxon>Eukaryota</taxon>
        <taxon>Fungi</taxon>
        <taxon>Dikarya</taxon>
        <taxon>Basidiomycota</taxon>
        <taxon>Agaricomycotina</taxon>
        <taxon>Agaricomycetes</taxon>
        <taxon>Agaricomycetidae</taxon>
        <taxon>Boletales</taxon>
        <taxon>Boletineae</taxon>
        <taxon>Boletaceae</taxon>
        <taxon>Boletoideae</taxon>
        <taxon>Boletus</taxon>
    </lineage>
</organism>
<proteinExistence type="predicted"/>